<dbReference type="Gene3D" id="3.75.10.10">
    <property type="entry name" value="L-arginine/glycine Amidinotransferase, Chain A"/>
    <property type="match status" value="1"/>
</dbReference>
<dbReference type="NCBIfam" id="TIGR00323">
    <property type="entry name" value="eIF-6"/>
    <property type="match status" value="1"/>
</dbReference>
<name>A0A098VQV7_9MICR</name>
<dbReference type="OrthoDB" id="4155914at2759"/>
<dbReference type="GO" id="GO:0005730">
    <property type="term" value="C:nucleolus"/>
    <property type="evidence" value="ECO:0007669"/>
    <property type="project" value="UniProtKB-SubCell"/>
</dbReference>
<reference evidence="6 7" key="1">
    <citation type="submission" date="2014-04" db="EMBL/GenBank/DDBJ databases">
        <title>A new species of microsporidia sheds light on the evolution of extreme parasitism.</title>
        <authorList>
            <person name="Haag K.L."/>
            <person name="James T.Y."/>
            <person name="Larsson R."/>
            <person name="Schaer T.M."/>
            <person name="Refardt D."/>
            <person name="Pombert J.-F."/>
            <person name="Ebert D."/>
        </authorList>
    </citation>
    <scope>NUCLEOTIDE SEQUENCE [LARGE SCALE GENOMIC DNA]</scope>
    <source>
        <strain evidence="6 7">UGP3</strain>
        <tissue evidence="6">Spores</tissue>
    </source>
</reference>
<comment type="subunit">
    <text evidence="5">Monomer. Associates with the 60S ribosomal subunit.</text>
</comment>
<dbReference type="CDD" id="cd00527">
    <property type="entry name" value="IF6"/>
    <property type="match status" value="1"/>
</dbReference>
<dbReference type="PIRSF" id="PIRSF006413">
    <property type="entry name" value="IF-6"/>
    <property type="match status" value="1"/>
</dbReference>
<dbReference type="SUPFAM" id="SSF55909">
    <property type="entry name" value="Pentein"/>
    <property type="match status" value="1"/>
</dbReference>
<dbReference type="GO" id="GO:0042273">
    <property type="term" value="P:ribosomal large subunit biogenesis"/>
    <property type="evidence" value="ECO:0007669"/>
    <property type="project" value="UniProtKB-UniRule"/>
</dbReference>
<dbReference type="GO" id="GO:0043023">
    <property type="term" value="F:ribosomal large subunit binding"/>
    <property type="evidence" value="ECO:0007669"/>
    <property type="project" value="UniProtKB-UniRule"/>
</dbReference>
<gene>
    <name evidence="5" type="primary">TIF6</name>
    <name evidence="6" type="ORF">DI09_40p50</name>
</gene>
<comment type="caution">
    <text evidence="6">The sequence shown here is derived from an EMBL/GenBank/DDBJ whole genome shotgun (WGS) entry which is preliminary data.</text>
</comment>
<comment type="similarity">
    <text evidence="5">Belongs to the eIF-6 family.</text>
</comment>
<comment type="subcellular location">
    <subcellularLocation>
        <location evidence="5">Cytoplasm</location>
    </subcellularLocation>
    <subcellularLocation>
        <location evidence="5">Nucleus</location>
        <location evidence="5">Nucleolus</location>
    </subcellularLocation>
    <text evidence="5">Shuttles between cytoplasm and nucleus/nucleolus.</text>
</comment>
<dbReference type="HOGENOM" id="CLU_071894_0_0_1"/>
<evidence type="ECO:0000256" key="5">
    <source>
        <dbReference type="HAMAP-Rule" id="MF_03132"/>
    </source>
</evidence>
<keyword evidence="2 5" id="KW-0396">Initiation factor</keyword>
<dbReference type="RefSeq" id="XP_013237664.1">
    <property type="nucleotide sequence ID" value="XM_013382210.1"/>
</dbReference>
<evidence type="ECO:0000256" key="1">
    <source>
        <dbReference type="ARBA" id="ARBA00022490"/>
    </source>
</evidence>
<dbReference type="SMART" id="SM00654">
    <property type="entry name" value="eIF6"/>
    <property type="match status" value="1"/>
</dbReference>
<evidence type="ECO:0000256" key="2">
    <source>
        <dbReference type="ARBA" id="ARBA00022540"/>
    </source>
</evidence>
<dbReference type="HAMAP" id="MF_00032">
    <property type="entry name" value="eIF_6"/>
    <property type="match status" value="1"/>
</dbReference>
<comment type="function">
    <text evidence="5">Binds to the 60S ribosomal subunit and prevents its association with the 40S ribosomal subunit to form the 80S initiation complex in the cytoplasm. Is also involved in ribosome biogenesis. Associates with pre-60S subunits in the nucleus and is involved in its nuclear export.</text>
</comment>
<sequence length="249" mass="27108">MALRTQFENRNDVGVFAKLTNSYCLTAIGSAENFYSVFEGQLRDHMPVIHCSIAGTRVIGRLVVGNSRGLLVPNSTTDQELQFLRLSLPEKIQIQRVEERLSALGNVIACNDYVGLVHPDLDRTTEELIADVLGIEVFRQTVAQQVLVGSYCVLTNQGGLIHPRTTIAEQEELASLLQVPLVAGTVNRGSDVISAGLVANDWTAVAGLDTTTTELSVIEGIFKIQMKGTNVMRSMSGVDSSSMENMMNH</sequence>
<dbReference type="GO" id="GO:0042256">
    <property type="term" value="P:cytosolic ribosome assembly"/>
    <property type="evidence" value="ECO:0007669"/>
    <property type="project" value="UniProtKB-UniRule"/>
</dbReference>
<keyword evidence="7" id="KW-1185">Reference proteome</keyword>
<dbReference type="Proteomes" id="UP000029725">
    <property type="component" value="Unassembled WGS sequence"/>
</dbReference>
<evidence type="ECO:0000256" key="3">
    <source>
        <dbReference type="ARBA" id="ARBA00022917"/>
    </source>
</evidence>
<keyword evidence="4 5" id="KW-0539">Nucleus</keyword>
<keyword evidence="1 5" id="KW-0963">Cytoplasm</keyword>
<dbReference type="GeneID" id="25259894"/>
<proteinExistence type="inferred from homology"/>
<dbReference type="VEuPathDB" id="MicrosporidiaDB:DI09_40p50"/>
<dbReference type="GO" id="GO:0000054">
    <property type="term" value="P:ribosomal subunit export from nucleus"/>
    <property type="evidence" value="ECO:0007669"/>
    <property type="project" value="UniProtKB-UniRule"/>
</dbReference>
<evidence type="ECO:0000313" key="7">
    <source>
        <dbReference type="Proteomes" id="UP000029725"/>
    </source>
</evidence>
<dbReference type="AlphaFoldDB" id="A0A098VQV7"/>
<comment type="caution">
    <text evidence="5">Lacks conserved residue(s) required for the propagation of feature annotation.</text>
</comment>
<accession>A0A098VQV7</accession>
<dbReference type="GO" id="GO:0003743">
    <property type="term" value="F:translation initiation factor activity"/>
    <property type="evidence" value="ECO:0007669"/>
    <property type="project" value="UniProtKB-UniRule"/>
</dbReference>
<dbReference type="Pfam" id="PF01912">
    <property type="entry name" value="eIF-6"/>
    <property type="match status" value="1"/>
</dbReference>
<dbReference type="InterPro" id="IPR002769">
    <property type="entry name" value="eIF6"/>
</dbReference>
<evidence type="ECO:0000256" key="4">
    <source>
        <dbReference type="ARBA" id="ARBA00023242"/>
    </source>
</evidence>
<protein>
    <recommendedName>
        <fullName evidence="5">Eukaryotic translation initiation factor 6</fullName>
        <shortName evidence="5">eIF-6</shortName>
    </recommendedName>
</protein>
<dbReference type="EMBL" id="JMKJ01000344">
    <property type="protein sequence ID" value="KGG51219.1"/>
    <property type="molecule type" value="Genomic_DNA"/>
</dbReference>
<dbReference type="PANTHER" id="PTHR10784">
    <property type="entry name" value="TRANSLATION INITIATION FACTOR 6"/>
    <property type="match status" value="1"/>
</dbReference>
<dbReference type="FunFam" id="3.75.10.10:FF:000001">
    <property type="entry name" value="Eukaryotic translation initiation factor 6"/>
    <property type="match status" value="1"/>
</dbReference>
<evidence type="ECO:0000313" key="6">
    <source>
        <dbReference type="EMBL" id="KGG51219.1"/>
    </source>
</evidence>
<organism evidence="6 7">
    <name type="scientific">Mitosporidium daphniae</name>
    <dbReference type="NCBI Taxonomy" id="1485682"/>
    <lineage>
        <taxon>Eukaryota</taxon>
        <taxon>Fungi</taxon>
        <taxon>Fungi incertae sedis</taxon>
        <taxon>Microsporidia</taxon>
        <taxon>Mitosporidium</taxon>
    </lineage>
</organism>
<keyword evidence="5" id="KW-0690">Ribosome biogenesis</keyword>
<keyword evidence="3 5" id="KW-0648">Protein biosynthesis</keyword>
<dbReference type="GO" id="GO:0005737">
    <property type="term" value="C:cytoplasm"/>
    <property type="evidence" value="ECO:0007669"/>
    <property type="project" value="UniProtKB-SubCell"/>
</dbReference>